<evidence type="ECO:0008006" key="5">
    <source>
        <dbReference type="Google" id="ProtNLM"/>
    </source>
</evidence>
<keyword evidence="2" id="KW-0472">Membrane</keyword>
<feature type="compositionally biased region" description="Low complexity" evidence="1">
    <location>
        <begin position="828"/>
        <end position="840"/>
    </location>
</feature>
<dbReference type="OrthoDB" id="263306at2759"/>
<feature type="transmembrane region" description="Helical" evidence="2">
    <location>
        <begin position="1110"/>
        <end position="1134"/>
    </location>
</feature>
<dbReference type="EMBL" id="LJSK01000054">
    <property type="protein sequence ID" value="KPI88346.1"/>
    <property type="molecule type" value="Genomic_DNA"/>
</dbReference>
<feature type="transmembrane region" description="Helical" evidence="2">
    <location>
        <begin position="781"/>
        <end position="804"/>
    </location>
</feature>
<feature type="region of interest" description="Disordered" evidence="1">
    <location>
        <begin position="1157"/>
        <end position="1179"/>
    </location>
</feature>
<sequence>MSWPKDPFISDGAYKTPLPSQPCERDVWRAVVRLYEYNTLTALMKAHDGATKVAPTPPARSPAPLLSGDQLTAAPDALRADANILSPIGSPRSITSREEVVARRGAFLAAASAVSSHSSISSVGSSSMASPLSAQAIGQAQIDSLATAASTTTTAISISGSATPSVTVVPPAASLSQPNSPYAARGSSGSRRKSDAMGWTTGSICAATLRALGPLQCLLLECAEKQWTMNAGVVDVAVQHPLPCLRIELVRLLLTYPLWDWSMCAPVTVATGSGDIELLRILLEVKELDPNTGFPLVVAVRRRQEVVLPLLLSHHRIRPNYGGAFYAAVVMGNVQAMHMLGDAAAVNVNRFASNEGTSALLYSLRQLLNCRRWELEQAQLEPLPSTPPVYPMKPHQSVTTLARIATNESKEEEKITATPLPVVHSGGSGSTTVGVSPLRGDGGGGADGKRRSSLPAHTSLGCRRDSPLLARGVAVTAAGWEEEDEQRSGRGRRVPSSGAAAAAASSGLEGAVMVETTALSVAAEGTQAGALRKDTKEQPMQTARHWLEVLLYLLDHPAIEVNAGFYMTPLQMCVLAGDADLVSLLLQHPHLHPNRVPKATTAFRNSYYLQKYQTLSQLTMQCVVVPPFEMASQLHHLDIFRLLARDQRIRVPVQLTLDLERSAADSLAIAFLTILAQYREEWEGWGWRWRRRCLLIAATSTTVSALCYWAVLFFWHSTLHGCLLVLTSTYAISTFVSVLLYLWEVHRLRHTTEESFTHGDTTLLALVRHLHPAWSSLQHHLAVLTLLACPGMLPLLDVLCAWCMRSIYRSRRSLQTVSSSSADGAAVTPTAATASGSTHAGQHHHQHSPYYRSQPAGELLSEMERLSSTQSWGQGIGISNTSGLSDNNSLSEVSHGVTTGDLKMCASNASVSHPRPVGARARWQSAFGGSNHATAREGANAQGADLYDASIPSTPDGGRRQISFGASSSTGKGDAGTTVSPSLCTSRSYGPWVVPGRPSRYVVTTEYRVPDLLLRALLYSSFDRVLTLPRLLTCVVGIFMFMYMVFPSAAPSPSSHSSLVHSTTAAIRGHSSFTLYYGVSPSLITLAQPTAYSLGGAAGLEAASSSDLPAYTVGMGFIGLCGLLSSVIGGGAMLAMMGSLRTVTVQAFFVGPNDKADAKDGNSRVAGRPAGNRDWQAARHHTRETQLDYAL</sequence>
<feature type="region of interest" description="Disordered" evidence="1">
    <location>
        <begin position="477"/>
        <end position="498"/>
    </location>
</feature>
<keyword evidence="2" id="KW-1133">Transmembrane helix</keyword>
<feature type="transmembrane region" description="Helical" evidence="2">
    <location>
        <begin position="1025"/>
        <end position="1046"/>
    </location>
</feature>
<evidence type="ECO:0000256" key="1">
    <source>
        <dbReference type="SAM" id="MobiDB-lite"/>
    </source>
</evidence>
<feature type="compositionally biased region" description="Low complexity" evidence="1">
    <location>
        <begin position="422"/>
        <end position="436"/>
    </location>
</feature>
<feature type="region of interest" description="Disordered" evidence="1">
    <location>
        <begin position="946"/>
        <end position="982"/>
    </location>
</feature>
<feature type="region of interest" description="Disordered" evidence="1">
    <location>
        <begin position="408"/>
        <end position="462"/>
    </location>
</feature>
<dbReference type="VEuPathDB" id="TriTrypDB:Lsey_0054_0230"/>
<keyword evidence="4" id="KW-1185">Reference proteome</keyword>
<keyword evidence="2" id="KW-0812">Transmembrane</keyword>
<evidence type="ECO:0000313" key="4">
    <source>
        <dbReference type="Proteomes" id="UP000038009"/>
    </source>
</evidence>
<dbReference type="OMA" id="NWSMCAP"/>
<feature type="transmembrane region" description="Helical" evidence="2">
    <location>
        <begin position="694"/>
        <end position="715"/>
    </location>
</feature>
<organism evidence="3 4">
    <name type="scientific">Leptomonas seymouri</name>
    <dbReference type="NCBI Taxonomy" id="5684"/>
    <lineage>
        <taxon>Eukaryota</taxon>
        <taxon>Discoba</taxon>
        <taxon>Euglenozoa</taxon>
        <taxon>Kinetoplastea</taxon>
        <taxon>Metakinetoplastina</taxon>
        <taxon>Trypanosomatida</taxon>
        <taxon>Trypanosomatidae</taxon>
        <taxon>Leishmaniinae</taxon>
        <taxon>Leptomonas</taxon>
    </lineage>
</organism>
<feature type="region of interest" description="Disordered" evidence="1">
    <location>
        <begin position="828"/>
        <end position="852"/>
    </location>
</feature>
<dbReference type="AlphaFoldDB" id="A0A0N0P736"/>
<dbReference type="SUPFAM" id="SSF48403">
    <property type="entry name" value="Ankyrin repeat"/>
    <property type="match status" value="1"/>
</dbReference>
<name>A0A0N0P736_LEPSE</name>
<reference evidence="3 4" key="1">
    <citation type="journal article" date="2015" name="PLoS Pathog.">
        <title>Leptomonas seymouri: Adaptations to the Dixenous Life Cycle Analyzed by Genome Sequencing, Transcriptome Profiling and Co-infection with Leishmania donovani.</title>
        <authorList>
            <person name="Kraeva N."/>
            <person name="Butenko A."/>
            <person name="Hlavacova J."/>
            <person name="Kostygov A."/>
            <person name="Myskova J."/>
            <person name="Grybchuk D."/>
            <person name="Lestinova T."/>
            <person name="Votypka J."/>
            <person name="Volf P."/>
            <person name="Opperdoes F."/>
            <person name="Flegontov P."/>
            <person name="Lukes J."/>
            <person name="Yurchenko V."/>
        </authorList>
    </citation>
    <scope>NUCLEOTIDE SEQUENCE [LARGE SCALE GENOMIC DNA]</scope>
    <source>
        <strain evidence="3 4">ATCC 30220</strain>
    </source>
</reference>
<dbReference type="Gene3D" id="1.25.40.20">
    <property type="entry name" value="Ankyrin repeat-containing domain"/>
    <property type="match status" value="1"/>
</dbReference>
<feature type="compositionally biased region" description="Polar residues" evidence="1">
    <location>
        <begin position="964"/>
        <end position="982"/>
    </location>
</feature>
<accession>A0A0N0P736</accession>
<evidence type="ECO:0000256" key="2">
    <source>
        <dbReference type="SAM" id="Phobius"/>
    </source>
</evidence>
<protein>
    <recommendedName>
        <fullName evidence="5">Ankyrin repeat protein</fullName>
    </recommendedName>
</protein>
<gene>
    <name evidence="3" type="ORF">ABL78_2585</name>
</gene>
<feature type="region of interest" description="Disordered" evidence="1">
    <location>
        <begin position="162"/>
        <end position="196"/>
    </location>
</feature>
<proteinExistence type="predicted"/>
<feature type="transmembrane region" description="Helical" evidence="2">
    <location>
        <begin position="722"/>
        <end position="743"/>
    </location>
</feature>
<comment type="caution">
    <text evidence="3">The sequence shown here is derived from an EMBL/GenBank/DDBJ whole genome shotgun (WGS) entry which is preliminary data.</text>
</comment>
<evidence type="ECO:0000313" key="3">
    <source>
        <dbReference type="EMBL" id="KPI88346.1"/>
    </source>
</evidence>
<dbReference type="InterPro" id="IPR036770">
    <property type="entry name" value="Ankyrin_rpt-contain_sf"/>
</dbReference>
<dbReference type="Proteomes" id="UP000038009">
    <property type="component" value="Unassembled WGS sequence"/>
</dbReference>